<proteinExistence type="predicted"/>
<evidence type="ECO:0000256" key="1">
    <source>
        <dbReference type="SAM" id="SignalP"/>
    </source>
</evidence>
<protein>
    <submittedName>
        <fullName evidence="2">Uncharacterized protein</fullName>
    </submittedName>
</protein>
<name>A0ABT3T517_9GAMM</name>
<organism evidence="2 3">
    <name type="scientific">Candidatus Marimicrobium litorale</name>
    <dbReference type="NCBI Taxonomy" id="2518991"/>
    <lineage>
        <taxon>Bacteria</taxon>
        <taxon>Pseudomonadati</taxon>
        <taxon>Pseudomonadota</taxon>
        <taxon>Gammaproteobacteria</taxon>
        <taxon>Cellvibrionales</taxon>
        <taxon>Halieaceae</taxon>
        <taxon>Marimicrobium</taxon>
    </lineage>
</organism>
<reference evidence="2" key="1">
    <citation type="submission" date="2019-02" db="EMBL/GenBank/DDBJ databases">
        <authorList>
            <person name="Li S.-H."/>
        </authorList>
    </citation>
    <scope>NUCLEOTIDE SEQUENCE</scope>
    <source>
        <strain evidence="2">IMCC11814</strain>
    </source>
</reference>
<evidence type="ECO:0000313" key="2">
    <source>
        <dbReference type="EMBL" id="MCX2977364.1"/>
    </source>
</evidence>
<dbReference type="Proteomes" id="UP001143304">
    <property type="component" value="Unassembled WGS sequence"/>
</dbReference>
<keyword evidence="1" id="KW-0732">Signal</keyword>
<accession>A0ABT3T517</accession>
<sequence>MLMIIARARAALTRPAHAAADPSAVDVRGCTGPTGESLAGRVQVIELCAEASPVESALGRFGIVG</sequence>
<gene>
    <name evidence="2" type="ORF">EYC82_08355</name>
</gene>
<evidence type="ECO:0000313" key="3">
    <source>
        <dbReference type="Proteomes" id="UP001143304"/>
    </source>
</evidence>
<comment type="caution">
    <text evidence="2">The sequence shown here is derived from an EMBL/GenBank/DDBJ whole genome shotgun (WGS) entry which is preliminary data.</text>
</comment>
<keyword evidence="3" id="KW-1185">Reference proteome</keyword>
<feature type="signal peptide" evidence="1">
    <location>
        <begin position="1"/>
        <end position="18"/>
    </location>
</feature>
<feature type="chain" id="PRO_5047451517" evidence="1">
    <location>
        <begin position="19"/>
        <end position="65"/>
    </location>
</feature>
<dbReference type="EMBL" id="SHNO01000001">
    <property type="protein sequence ID" value="MCX2977364.1"/>
    <property type="molecule type" value="Genomic_DNA"/>
</dbReference>
<dbReference type="RefSeq" id="WP_279249087.1">
    <property type="nucleotide sequence ID" value="NZ_SHNO01000001.1"/>
</dbReference>